<organism evidence="9 10">
    <name type="scientific">Halosaccharopolyspora lacisalsi</name>
    <dbReference type="NCBI Taxonomy" id="1000566"/>
    <lineage>
        <taxon>Bacteria</taxon>
        <taxon>Bacillati</taxon>
        <taxon>Actinomycetota</taxon>
        <taxon>Actinomycetes</taxon>
        <taxon>Pseudonocardiales</taxon>
        <taxon>Pseudonocardiaceae</taxon>
        <taxon>Halosaccharopolyspora</taxon>
    </lineage>
</organism>
<dbReference type="InterPro" id="IPR007816">
    <property type="entry name" value="ResB-like_domain"/>
</dbReference>
<evidence type="ECO:0000256" key="7">
    <source>
        <dbReference type="SAM" id="Phobius"/>
    </source>
</evidence>
<evidence type="ECO:0000256" key="2">
    <source>
        <dbReference type="ARBA" id="ARBA00022692"/>
    </source>
</evidence>
<dbReference type="PANTHER" id="PTHR31566:SF0">
    <property type="entry name" value="CYTOCHROME C BIOGENESIS PROTEIN CCS1, CHLOROPLASTIC"/>
    <property type="match status" value="1"/>
</dbReference>
<evidence type="ECO:0000313" key="9">
    <source>
        <dbReference type="EMBL" id="MBA8827149.1"/>
    </source>
</evidence>
<keyword evidence="4 7" id="KW-1133">Transmembrane helix</keyword>
<evidence type="ECO:0000259" key="8">
    <source>
        <dbReference type="Pfam" id="PF05140"/>
    </source>
</evidence>
<keyword evidence="3" id="KW-0201">Cytochrome c-type biogenesis</keyword>
<sequence length="549" mass="59914">MRGSVFSDALAFLRNTWRGLTSMRTALVLLFLLALAALPGALLPQWSTSRNGVQDYFDKHPTIAPVLDELGAFNVFGSVWFSAIYVLLFVSLVGCLVPRTGEYLRNMRARPVRTPRNLARMPHHSQATVDSSVDEAIAVARKRLRGWRVDERDEGNGTRSLSAERGYLREAGNLVFHFALLGLLVVMAAGAMYGYEGRVIVKADGSSFCNSGTYNYDSFEPGLRVDGTGLNPYCVRVNDFDVKYQPNGQPKSFHADVDYQAGESLDNDVWKPYGLKVNEPLRLAGDRVYLTGNGYAPVFTVTFPNGAKRTSSVQWKPMNMQTFLSQGATKFSPPGMPDEQRRQRNQLAITGLFAPTASFEGKVLSSKFPDLRDPAVAIDVLKGQLGIATGEGQSIFSIDQSMVESGKLNRVARENLRVGEQLRLDDGTVIHFDGVKRFVNLQIAHDPFQEYALVFAIAIIVGLGASLSIKRRRIWVRAGPTDGAARTSPDGSGTAPTSTLIEVGGLARTDQAGYGEEFTKLSGDVLGKSGHHSAPEDSHGSASARERNS</sequence>
<gene>
    <name evidence="9" type="ORF">FHX42_004533</name>
</gene>
<accession>A0A839E2Q4</accession>
<comment type="caution">
    <text evidence="9">The sequence shown here is derived from an EMBL/GenBank/DDBJ whole genome shotgun (WGS) entry which is preliminary data.</text>
</comment>
<dbReference type="PANTHER" id="PTHR31566">
    <property type="entry name" value="CYTOCHROME C BIOGENESIS PROTEIN CCS1, CHLOROPLASTIC"/>
    <property type="match status" value="1"/>
</dbReference>
<dbReference type="Pfam" id="PF05140">
    <property type="entry name" value="ResB"/>
    <property type="match status" value="1"/>
</dbReference>
<feature type="transmembrane region" description="Helical" evidence="7">
    <location>
        <begin position="451"/>
        <end position="469"/>
    </location>
</feature>
<dbReference type="InterPro" id="IPR023494">
    <property type="entry name" value="Cyt_c_bgen_Ccs1/CcsB/ResB"/>
</dbReference>
<feature type="region of interest" description="Disordered" evidence="6">
    <location>
        <begin position="523"/>
        <end position="549"/>
    </location>
</feature>
<evidence type="ECO:0000256" key="3">
    <source>
        <dbReference type="ARBA" id="ARBA00022748"/>
    </source>
</evidence>
<dbReference type="Proteomes" id="UP000569329">
    <property type="component" value="Unassembled WGS sequence"/>
</dbReference>
<feature type="domain" description="ResB-like" evidence="8">
    <location>
        <begin position="23"/>
        <end position="518"/>
    </location>
</feature>
<keyword evidence="5 7" id="KW-0472">Membrane</keyword>
<name>A0A839E2Q4_9PSEU</name>
<evidence type="ECO:0000256" key="6">
    <source>
        <dbReference type="SAM" id="MobiDB-lite"/>
    </source>
</evidence>
<evidence type="ECO:0000256" key="4">
    <source>
        <dbReference type="ARBA" id="ARBA00022989"/>
    </source>
</evidence>
<dbReference type="GO" id="GO:0017004">
    <property type="term" value="P:cytochrome complex assembly"/>
    <property type="evidence" value="ECO:0007669"/>
    <property type="project" value="UniProtKB-KW"/>
</dbReference>
<keyword evidence="10" id="KW-1185">Reference proteome</keyword>
<feature type="transmembrane region" description="Helical" evidence="7">
    <location>
        <begin position="79"/>
        <end position="98"/>
    </location>
</feature>
<feature type="compositionally biased region" description="Basic and acidic residues" evidence="6">
    <location>
        <begin position="533"/>
        <end position="549"/>
    </location>
</feature>
<dbReference type="AlphaFoldDB" id="A0A839E2Q4"/>
<keyword evidence="2 7" id="KW-0812">Transmembrane</keyword>
<reference evidence="9 10" key="1">
    <citation type="submission" date="2020-07" db="EMBL/GenBank/DDBJ databases">
        <title>Sequencing the genomes of 1000 actinobacteria strains.</title>
        <authorList>
            <person name="Klenk H.-P."/>
        </authorList>
    </citation>
    <scope>NUCLEOTIDE SEQUENCE [LARGE SCALE GENOMIC DNA]</scope>
    <source>
        <strain evidence="9 10">DSM 45975</strain>
    </source>
</reference>
<dbReference type="RefSeq" id="WP_182546331.1">
    <property type="nucleotide sequence ID" value="NZ_JACGWZ010000007.1"/>
</dbReference>
<protein>
    <submittedName>
        <fullName evidence="9">Cytochrome c biogenesis protein</fullName>
    </submittedName>
</protein>
<proteinExistence type="predicted"/>
<evidence type="ECO:0000256" key="5">
    <source>
        <dbReference type="ARBA" id="ARBA00023136"/>
    </source>
</evidence>
<evidence type="ECO:0000256" key="1">
    <source>
        <dbReference type="ARBA" id="ARBA00004141"/>
    </source>
</evidence>
<feature type="transmembrane region" description="Helical" evidence="7">
    <location>
        <begin position="174"/>
        <end position="195"/>
    </location>
</feature>
<evidence type="ECO:0000313" key="10">
    <source>
        <dbReference type="Proteomes" id="UP000569329"/>
    </source>
</evidence>
<comment type="subcellular location">
    <subcellularLocation>
        <location evidence="1">Membrane</location>
        <topology evidence="1">Multi-pass membrane protein</topology>
    </subcellularLocation>
</comment>
<dbReference type="GO" id="GO:0016020">
    <property type="term" value="C:membrane"/>
    <property type="evidence" value="ECO:0007669"/>
    <property type="project" value="UniProtKB-SubCell"/>
</dbReference>
<dbReference type="EMBL" id="JACGWZ010000007">
    <property type="protein sequence ID" value="MBA8827149.1"/>
    <property type="molecule type" value="Genomic_DNA"/>
</dbReference>